<dbReference type="Pfam" id="PF13830">
    <property type="entry name" value="DUF4192"/>
    <property type="match status" value="1"/>
</dbReference>
<sequence>MPSSAQPSSTEPTGTRGTLRLRDVADLVAGVPHLLGFHPTDSLVLICLAERDGGIHVGLALRVDLPPVRHQHTVAAQLLQPVIAHDATEVITVVVCQGSPPPWPAEPPHSGLIAALDEVFATGRVQVRHAVWTESIEDGSAWRCYDEPDCGGTLPDPADNPFAAAAALLGNVTFASRDQMRAVLDPDPPDALATRTALIDALLDGSGGVSPPGFDSPADAVRALREAVTAVAERRLDLADEDIARFAMALADHRVRDACLAMVLGTQAEAAENLWLRLTKGVPGPERAEPATLLAFTAYQRGDGALASMALEVAEDADGAHRLSRMLRVALDAGMPPEELTVLALDGAAEARRLEDRS</sequence>
<dbReference type="EMBL" id="JBHLZU010000002">
    <property type="protein sequence ID" value="MFB9902571.1"/>
    <property type="molecule type" value="Genomic_DNA"/>
</dbReference>
<organism evidence="1 2">
    <name type="scientific">Allokutzneria oryzae</name>
    <dbReference type="NCBI Taxonomy" id="1378989"/>
    <lineage>
        <taxon>Bacteria</taxon>
        <taxon>Bacillati</taxon>
        <taxon>Actinomycetota</taxon>
        <taxon>Actinomycetes</taxon>
        <taxon>Pseudonocardiales</taxon>
        <taxon>Pseudonocardiaceae</taxon>
        <taxon>Allokutzneria</taxon>
    </lineage>
</organism>
<dbReference type="RefSeq" id="WP_377849646.1">
    <property type="nucleotide sequence ID" value="NZ_JBHLZU010000002.1"/>
</dbReference>
<protein>
    <submittedName>
        <fullName evidence="1">DUF4192 domain-containing protein</fullName>
    </submittedName>
</protein>
<proteinExistence type="predicted"/>
<evidence type="ECO:0000313" key="1">
    <source>
        <dbReference type="EMBL" id="MFB9902571.1"/>
    </source>
</evidence>
<dbReference type="InterPro" id="IPR025447">
    <property type="entry name" value="DUF4192"/>
</dbReference>
<accession>A0ABV5ZNX7</accession>
<comment type="caution">
    <text evidence="1">The sequence shown here is derived from an EMBL/GenBank/DDBJ whole genome shotgun (WGS) entry which is preliminary data.</text>
</comment>
<name>A0ABV5ZNX7_9PSEU</name>
<evidence type="ECO:0000313" key="2">
    <source>
        <dbReference type="Proteomes" id="UP001589693"/>
    </source>
</evidence>
<keyword evidence="2" id="KW-1185">Reference proteome</keyword>
<gene>
    <name evidence="1" type="ORF">ACFFQA_01335</name>
</gene>
<reference evidence="1 2" key="1">
    <citation type="submission" date="2024-09" db="EMBL/GenBank/DDBJ databases">
        <authorList>
            <person name="Sun Q."/>
            <person name="Mori K."/>
        </authorList>
    </citation>
    <scope>NUCLEOTIDE SEQUENCE [LARGE SCALE GENOMIC DNA]</scope>
    <source>
        <strain evidence="1 2">TBRC 7907</strain>
    </source>
</reference>
<dbReference type="Proteomes" id="UP001589693">
    <property type="component" value="Unassembled WGS sequence"/>
</dbReference>